<dbReference type="EMBL" id="CP000102">
    <property type="protein sequence ID" value="ABC57008.1"/>
    <property type="molecule type" value="Genomic_DNA"/>
</dbReference>
<dbReference type="Proteomes" id="UP000001931">
    <property type="component" value="Chromosome"/>
</dbReference>
<dbReference type="eggNOG" id="arCOG00194">
    <property type="taxonomic scope" value="Archaea"/>
</dbReference>
<dbReference type="AlphaFoldDB" id="Q2NGP5"/>
<evidence type="ECO:0000256" key="4">
    <source>
        <dbReference type="ARBA" id="ARBA00022840"/>
    </source>
</evidence>
<dbReference type="PANTHER" id="PTHR43335">
    <property type="entry name" value="ABC TRANSPORTER, ATP-BINDING PROTEIN"/>
    <property type="match status" value="1"/>
</dbReference>
<reference evidence="6 7" key="1">
    <citation type="journal article" date="2006" name="J. Bacteriol.">
        <title>The genome sequence of Methanosphaera stadtmanae reveals why this human intestinal archaeon is restricted to methanol and H2 for methane formation and ATP synthesis.</title>
        <authorList>
            <person name="Fricke W.F."/>
            <person name="Seedorf H."/>
            <person name="Henne A."/>
            <person name="Kruer M."/>
            <person name="Liesegang H."/>
            <person name="Hedderich R."/>
            <person name="Gottschalk G."/>
            <person name="Thauer R.K."/>
        </authorList>
    </citation>
    <scope>NUCLEOTIDE SEQUENCE [LARGE SCALE GENOMIC DNA]</scope>
    <source>
        <strain evidence="7">ATCC 43021 / DSM 3091 / JCM 11832 / MCB-3</strain>
    </source>
</reference>
<accession>Q2NGP5</accession>
<dbReference type="PROSITE" id="PS00211">
    <property type="entry name" value="ABC_TRANSPORTER_1"/>
    <property type="match status" value="1"/>
</dbReference>
<dbReference type="InterPro" id="IPR017871">
    <property type="entry name" value="ABC_transporter-like_CS"/>
</dbReference>
<comment type="similarity">
    <text evidence="1">Belongs to the ABC transporter superfamily.</text>
</comment>
<sequence length="304" mass="34899">MEYIIQTQNLTKKYKNDTVVNNLNLKIKEGEIYGLLGQNGAGKTTTMCLLTNLSEKTSGQIRIFGKNPQENIDIYKKIGVIIETPGFYENLTGFENLKYFSKIQGNYNKEKVEHALNTMGLTNNKKLVKAYSLGMKQRLAIALTIMNNPDILILDEPINGLDPLGIQEIRQYLKKLATKNNTTIIISSHILSEIEQLVDTIGIIHHGQLLEQISMNTFREKTKKYIQIEVSDTYKASYILKKAFKIIPEINKNQIIIRKDFDKISQINKLFVKNNIDVYQIKIQQDTLDEYYLKVIGDEIECLN</sequence>
<dbReference type="PROSITE" id="PS50893">
    <property type="entry name" value="ABC_TRANSPORTER_2"/>
    <property type="match status" value="1"/>
</dbReference>
<dbReference type="Pfam" id="PF00005">
    <property type="entry name" value="ABC_tran"/>
    <property type="match status" value="1"/>
</dbReference>
<dbReference type="InterPro" id="IPR003593">
    <property type="entry name" value="AAA+_ATPase"/>
</dbReference>
<evidence type="ECO:0000256" key="2">
    <source>
        <dbReference type="ARBA" id="ARBA00022448"/>
    </source>
</evidence>
<gene>
    <name evidence="6" type="ordered locus">Msp_0610</name>
</gene>
<evidence type="ECO:0000256" key="1">
    <source>
        <dbReference type="ARBA" id="ARBA00005417"/>
    </source>
</evidence>
<evidence type="ECO:0000259" key="5">
    <source>
        <dbReference type="PROSITE" id="PS50893"/>
    </source>
</evidence>
<dbReference type="PANTHER" id="PTHR43335:SF8">
    <property type="entry name" value="ABC TRANSPORTER, ATP-BINDING PROTEIN"/>
    <property type="match status" value="1"/>
</dbReference>
<dbReference type="KEGG" id="mst:Msp_0610"/>
<protein>
    <submittedName>
        <fullName evidence="6">Predicted ABC-type multidrug transport system, ATP-binding protein</fullName>
    </submittedName>
</protein>
<dbReference type="HOGENOM" id="CLU_000604_1_2_2"/>
<evidence type="ECO:0000256" key="3">
    <source>
        <dbReference type="ARBA" id="ARBA00022741"/>
    </source>
</evidence>
<dbReference type="OrthoDB" id="31298at2157"/>
<dbReference type="SMART" id="SM00382">
    <property type="entry name" value="AAA"/>
    <property type="match status" value="1"/>
</dbReference>
<keyword evidence="3" id="KW-0547">Nucleotide-binding</keyword>
<keyword evidence="4 6" id="KW-0067">ATP-binding</keyword>
<dbReference type="GO" id="GO:0005524">
    <property type="term" value="F:ATP binding"/>
    <property type="evidence" value="ECO:0007669"/>
    <property type="project" value="UniProtKB-KW"/>
</dbReference>
<keyword evidence="7" id="KW-1185">Reference proteome</keyword>
<dbReference type="GO" id="GO:0016887">
    <property type="term" value="F:ATP hydrolysis activity"/>
    <property type="evidence" value="ECO:0007669"/>
    <property type="project" value="InterPro"/>
</dbReference>
<dbReference type="InterPro" id="IPR003439">
    <property type="entry name" value="ABC_transporter-like_ATP-bd"/>
</dbReference>
<evidence type="ECO:0000313" key="6">
    <source>
        <dbReference type="EMBL" id="ABC57008.1"/>
    </source>
</evidence>
<organism evidence="6 7">
    <name type="scientific">Methanosphaera stadtmanae (strain ATCC 43021 / DSM 3091 / JCM 11832 / MCB-3)</name>
    <dbReference type="NCBI Taxonomy" id="339860"/>
    <lineage>
        <taxon>Archaea</taxon>
        <taxon>Methanobacteriati</taxon>
        <taxon>Methanobacteriota</taxon>
        <taxon>Methanomada group</taxon>
        <taxon>Methanobacteria</taxon>
        <taxon>Methanobacteriales</taxon>
        <taxon>Methanobacteriaceae</taxon>
        <taxon>Methanosphaera</taxon>
    </lineage>
</organism>
<dbReference type="GeneID" id="3855327"/>
<dbReference type="Gene3D" id="3.40.50.300">
    <property type="entry name" value="P-loop containing nucleotide triphosphate hydrolases"/>
    <property type="match status" value="1"/>
</dbReference>
<feature type="domain" description="ABC transporter" evidence="5">
    <location>
        <begin position="5"/>
        <end position="231"/>
    </location>
</feature>
<dbReference type="SUPFAM" id="SSF52540">
    <property type="entry name" value="P-loop containing nucleoside triphosphate hydrolases"/>
    <property type="match status" value="1"/>
</dbReference>
<dbReference type="InterPro" id="IPR027417">
    <property type="entry name" value="P-loop_NTPase"/>
</dbReference>
<evidence type="ECO:0000313" key="7">
    <source>
        <dbReference type="Proteomes" id="UP000001931"/>
    </source>
</evidence>
<dbReference type="STRING" id="339860.Msp_0610"/>
<dbReference type="RefSeq" id="WP_011406208.1">
    <property type="nucleotide sequence ID" value="NC_007681.1"/>
</dbReference>
<proteinExistence type="inferred from homology"/>
<name>Q2NGP5_METST</name>
<keyword evidence="2" id="KW-0813">Transport</keyword>